<dbReference type="AlphaFoldDB" id="A0A0F5Q3A5"/>
<evidence type="ECO:0000313" key="5">
    <source>
        <dbReference type="Proteomes" id="UP000182258"/>
    </source>
</evidence>
<proteinExistence type="predicted"/>
<accession>A0A0F5Q3A5</accession>
<reference evidence="2 4" key="1">
    <citation type="submission" date="2015-03" db="EMBL/GenBank/DDBJ databases">
        <authorList>
            <person name="Lepp D."/>
            <person name="Hassan Y.I."/>
            <person name="Li X.-Z."/>
            <person name="Zhou T."/>
        </authorList>
    </citation>
    <scope>NUCLEOTIDE SEQUENCE [LARGE SCALE GENOMIC DNA]</scope>
    <source>
        <strain evidence="2 4">Cr7-05</strain>
    </source>
</reference>
<dbReference type="RefSeq" id="WP_046169396.1">
    <property type="nucleotide sequence ID" value="NZ_FOMB01000045.1"/>
</dbReference>
<evidence type="ECO:0000313" key="4">
    <source>
        <dbReference type="Proteomes" id="UP000033519"/>
    </source>
</evidence>
<protein>
    <submittedName>
        <fullName evidence="3">Uncharacterized protein</fullName>
    </submittedName>
</protein>
<evidence type="ECO:0000256" key="1">
    <source>
        <dbReference type="SAM" id="Phobius"/>
    </source>
</evidence>
<sequence>MSDRQPPIHWHNLFILGQYQYQAMAVFLFPLIALVIAASAAGWGWEACSVEDCTAMQRLGDLWSAVGFVYVLLEEVLKVTPQSMHEEIEGSFALFGDDLPDARQAKERFRRFARFTGRILMPLVRTTEAFLVVVGTVLGGFGDLLGAAIRTTLLS</sequence>
<keyword evidence="1" id="KW-0472">Membrane</keyword>
<dbReference type="PATRIC" id="fig|728005.3.peg.2124"/>
<name>A0A0F5Q3A5_9HYPH</name>
<evidence type="ECO:0000313" key="3">
    <source>
        <dbReference type="EMBL" id="SFD35693.1"/>
    </source>
</evidence>
<evidence type="ECO:0000313" key="2">
    <source>
        <dbReference type="EMBL" id="KKC34539.1"/>
    </source>
</evidence>
<reference evidence="3 5" key="2">
    <citation type="submission" date="2016-10" db="EMBL/GenBank/DDBJ databases">
        <authorList>
            <person name="de Groot N.N."/>
        </authorList>
    </citation>
    <scope>NUCLEOTIDE SEQUENCE [LARGE SCALE GENOMIC DNA]</scope>
    <source>
        <strain evidence="3 5">CGMCC 1.10210</strain>
    </source>
</reference>
<gene>
    <name evidence="3" type="ORF">SAMN04488059_1452</name>
    <name evidence="2" type="ORF">WH91_02250</name>
</gene>
<feature type="transmembrane region" description="Helical" evidence="1">
    <location>
        <begin position="129"/>
        <end position="149"/>
    </location>
</feature>
<dbReference type="Proteomes" id="UP000182258">
    <property type="component" value="Unassembled WGS sequence"/>
</dbReference>
<dbReference type="EMBL" id="LAPV01000017">
    <property type="protein sequence ID" value="KKC34539.1"/>
    <property type="molecule type" value="Genomic_DNA"/>
</dbReference>
<keyword evidence="4" id="KW-1185">Reference proteome</keyword>
<feature type="transmembrane region" description="Helical" evidence="1">
    <location>
        <begin position="21"/>
        <end position="43"/>
    </location>
</feature>
<dbReference type="EMBL" id="FOMB01000045">
    <property type="protein sequence ID" value="SFD35693.1"/>
    <property type="molecule type" value="Genomic_DNA"/>
</dbReference>
<keyword evidence="1" id="KW-0812">Transmembrane</keyword>
<organism evidence="3 5">
    <name type="scientific">Devosia psychrophila</name>
    <dbReference type="NCBI Taxonomy" id="728005"/>
    <lineage>
        <taxon>Bacteria</taxon>
        <taxon>Pseudomonadati</taxon>
        <taxon>Pseudomonadota</taxon>
        <taxon>Alphaproteobacteria</taxon>
        <taxon>Hyphomicrobiales</taxon>
        <taxon>Devosiaceae</taxon>
        <taxon>Devosia</taxon>
    </lineage>
</organism>
<dbReference type="Proteomes" id="UP000033519">
    <property type="component" value="Unassembled WGS sequence"/>
</dbReference>
<keyword evidence="1" id="KW-1133">Transmembrane helix</keyword>